<gene>
    <name evidence="2" type="ORF">NO357_19955</name>
</gene>
<dbReference type="Proteomes" id="UP001226762">
    <property type="component" value="Unassembled WGS sequence"/>
</dbReference>
<dbReference type="EMBL" id="JANHAX010000007">
    <property type="protein sequence ID" value="MDQ2092184.1"/>
    <property type="molecule type" value="Genomic_DNA"/>
</dbReference>
<feature type="compositionally biased region" description="Low complexity" evidence="1">
    <location>
        <begin position="35"/>
        <end position="46"/>
    </location>
</feature>
<feature type="compositionally biased region" description="Acidic residues" evidence="1">
    <location>
        <begin position="1"/>
        <end position="10"/>
    </location>
</feature>
<dbReference type="InterPro" id="IPR021735">
    <property type="entry name" value="DUF3306"/>
</dbReference>
<feature type="region of interest" description="Disordered" evidence="1">
    <location>
        <begin position="136"/>
        <end position="220"/>
    </location>
</feature>
<reference evidence="2" key="1">
    <citation type="submission" date="2022-07" db="EMBL/GenBank/DDBJ databases">
        <authorList>
            <person name="Otstavnykh N."/>
            <person name="Isaeva M."/>
            <person name="Bystritskaya E."/>
        </authorList>
    </citation>
    <scope>NUCLEOTIDE SEQUENCE</scope>
    <source>
        <strain evidence="2">KCTC 52189</strain>
    </source>
</reference>
<feature type="compositionally biased region" description="Basic and acidic residues" evidence="1">
    <location>
        <begin position="190"/>
        <end position="207"/>
    </location>
</feature>
<organism evidence="2 3">
    <name type="scientific">Marimonas arenosa</name>
    <dbReference type="NCBI Taxonomy" id="1795305"/>
    <lineage>
        <taxon>Bacteria</taxon>
        <taxon>Pseudomonadati</taxon>
        <taxon>Pseudomonadota</taxon>
        <taxon>Alphaproteobacteria</taxon>
        <taxon>Rhodobacterales</taxon>
        <taxon>Paracoccaceae</taxon>
        <taxon>Marimonas</taxon>
    </lineage>
</organism>
<protein>
    <submittedName>
        <fullName evidence="2">DUF3306 domain-containing protein</fullName>
    </submittedName>
</protein>
<name>A0AAE3WGD7_9RHOB</name>
<dbReference type="AlphaFoldDB" id="A0AAE3WGD7"/>
<comment type="caution">
    <text evidence="2">The sequence shown here is derived from an EMBL/GenBank/DDBJ whole genome shotgun (WGS) entry which is preliminary data.</text>
</comment>
<feature type="region of interest" description="Disordered" evidence="1">
    <location>
        <begin position="1"/>
        <end position="51"/>
    </location>
</feature>
<keyword evidence="3" id="KW-1185">Reference proteome</keyword>
<accession>A0AAE3WGD7</accession>
<sequence>MKNRDDEEEGLFSRWSRLKRSRPAEPSAPQPAPASEPEQAEDLAPPESEEDEAALLARLDLPVPESLAPGDDFSRFMSNEVPAFLRQRALRVLWRSNPDLAVLDGLVDYGEDFRSGDITGVIQTAYRVGRGFLKDKTEEDPEAAETPAAAPVDDGPEQAPATAAVPDDLSDSPPAKPDTQTESAAAAPLPDREAGTDRTARDREDRPLPPPGRMVFTDDG</sequence>
<reference evidence="2" key="2">
    <citation type="submission" date="2023-02" db="EMBL/GenBank/DDBJ databases">
        <title>'Rhodoalgimonas zhirmunskyi' gen. nov., isolated from a red alga.</title>
        <authorList>
            <person name="Nedashkovskaya O.I."/>
            <person name="Otstavnykh N.Y."/>
            <person name="Bystritskaya E.P."/>
            <person name="Balabanova L.A."/>
            <person name="Isaeva M.P."/>
        </authorList>
    </citation>
    <scope>NUCLEOTIDE SEQUENCE</scope>
    <source>
        <strain evidence="2">KCTC 52189</strain>
    </source>
</reference>
<dbReference type="Pfam" id="PF11748">
    <property type="entry name" value="DUF3306"/>
    <property type="match status" value="1"/>
</dbReference>
<dbReference type="RefSeq" id="WP_306737485.1">
    <property type="nucleotide sequence ID" value="NZ_JANHAX010000007.1"/>
</dbReference>
<evidence type="ECO:0000313" key="3">
    <source>
        <dbReference type="Proteomes" id="UP001226762"/>
    </source>
</evidence>
<evidence type="ECO:0000313" key="2">
    <source>
        <dbReference type="EMBL" id="MDQ2092184.1"/>
    </source>
</evidence>
<evidence type="ECO:0000256" key="1">
    <source>
        <dbReference type="SAM" id="MobiDB-lite"/>
    </source>
</evidence>
<proteinExistence type="predicted"/>